<reference evidence="2" key="1">
    <citation type="submission" date="2016-11" db="UniProtKB">
        <authorList>
            <consortium name="WormBaseParasite"/>
        </authorList>
    </citation>
    <scope>IDENTIFICATION</scope>
</reference>
<keyword evidence="1" id="KW-1185">Reference proteome</keyword>
<name>A0A1I8FTI0_9PLAT</name>
<dbReference type="AlphaFoldDB" id="A0A1I8FTI0"/>
<dbReference type="Proteomes" id="UP000095280">
    <property type="component" value="Unplaced"/>
</dbReference>
<evidence type="ECO:0000313" key="1">
    <source>
        <dbReference type="Proteomes" id="UP000095280"/>
    </source>
</evidence>
<proteinExistence type="predicted"/>
<protein>
    <submittedName>
        <fullName evidence="2">SPX domain-containing protein</fullName>
    </submittedName>
</protein>
<dbReference type="WBParaSite" id="maker-unitig_7343-snap-gene-0.1-mRNA-1">
    <property type="protein sequence ID" value="maker-unitig_7343-snap-gene-0.1-mRNA-1"/>
    <property type="gene ID" value="maker-unitig_7343-snap-gene-0.1"/>
</dbReference>
<evidence type="ECO:0000313" key="2">
    <source>
        <dbReference type="WBParaSite" id="maker-unitig_7343-snap-gene-0.1-mRNA-1"/>
    </source>
</evidence>
<accession>A0A1I8FTI0</accession>
<organism evidence="1 2">
    <name type="scientific">Macrostomum lignano</name>
    <dbReference type="NCBI Taxonomy" id="282301"/>
    <lineage>
        <taxon>Eukaryota</taxon>
        <taxon>Metazoa</taxon>
        <taxon>Spiralia</taxon>
        <taxon>Lophotrochozoa</taxon>
        <taxon>Platyhelminthes</taxon>
        <taxon>Rhabditophora</taxon>
        <taxon>Macrostomorpha</taxon>
        <taxon>Macrostomida</taxon>
        <taxon>Macrostomidae</taxon>
        <taxon>Macrostomum</taxon>
    </lineage>
</organism>
<sequence>FKEAGLVGRTRRLRHRQRQRRERKLRGRPRCRKLPFFYGPNQCSIVRNRQLLERECSRRYQGANLFDNSYNFGWNLTFSLKDMCRLRSHVKLLKCLHDLINQRCAEKMDFLTIQTVLDYKRYERAADFICQEGNIQLFGESIGCLEKFQEEAKACARLHSFSSTIKTANRDIESALNDQSEDTLGIRTDKAAMLLFMERKIKQKLCSSSIRLVTRYYSLLLPDTCSYVELSPAVASPGGGEVASSS</sequence>